<keyword evidence="1" id="KW-0732">Signal</keyword>
<organism evidence="2 3">
    <name type="scientific">Dissulfurirhabdus thermomarina</name>
    <dbReference type="NCBI Taxonomy" id="1765737"/>
    <lineage>
        <taxon>Bacteria</taxon>
        <taxon>Deltaproteobacteria</taxon>
        <taxon>Dissulfurirhabdaceae</taxon>
        <taxon>Dissulfurirhabdus</taxon>
    </lineage>
</organism>
<evidence type="ECO:0000256" key="1">
    <source>
        <dbReference type="SAM" id="SignalP"/>
    </source>
</evidence>
<evidence type="ECO:0000313" key="3">
    <source>
        <dbReference type="Proteomes" id="UP000469346"/>
    </source>
</evidence>
<keyword evidence="2" id="KW-0449">Lipoprotein</keyword>
<sequence>MRNDGIRLHGLAAGLALLALAAAGPAAAGPLPGADRLAALLQERYDETRTLSAAFRQETWPAGASRPVTAEGRVFFKRPDRMRWEYTAPERRLIVTEGADVFIYEPEAGQVLVLPRAEFLSSEVSRAFFFGKGRLADHFAIAPAAPDRPRADWTLRLTPRSPAAGAQRLWITLDPASHLIQEVWLEDALGGRTHIVFSGMDVNRRLDDGLFRFTPPDGVPVYRTGAP</sequence>
<evidence type="ECO:0000313" key="2">
    <source>
        <dbReference type="EMBL" id="NDY42358.1"/>
    </source>
</evidence>
<dbReference type="EMBL" id="JAAGRR010000050">
    <property type="protein sequence ID" value="NDY42358.1"/>
    <property type="molecule type" value="Genomic_DNA"/>
</dbReference>
<dbReference type="Gene3D" id="2.50.20.10">
    <property type="entry name" value="Lipoprotein localisation LolA/LolB/LppX"/>
    <property type="match status" value="1"/>
</dbReference>
<dbReference type="InterPro" id="IPR029046">
    <property type="entry name" value="LolA/LolB/LppX"/>
</dbReference>
<keyword evidence="3" id="KW-1185">Reference proteome</keyword>
<reference evidence="2 3" key="1">
    <citation type="submission" date="2020-02" db="EMBL/GenBank/DDBJ databases">
        <title>Comparative genomics of sulfur disproportionating microorganisms.</title>
        <authorList>
            <person name="Ward L.M."/>
            <person name="Bertran E."/>
            <person name="Johnston D.T."/>
        </authorList>
    </citation>
    <scope>NUCLEOTIDE SEQUENCE [LARGE SCALE GENOMIC DNA]</scope>
    <source>
        <strain evidence="2 3">DSM 100025</strain>
    </source>
</reference>
<dbReference type="AlphaFoldDB" id="A0A6N9TMS5"/>
<name>A0A6N9TMS5_DISTH</name>
<dbReference type="RefSeq" id="WP_163298497.1">
    <property type="nucleotide sequence ID" value="NZ_JAAGRR010000050.1"/>
</dbReference>
<dbReference type="Proteomes" id="UP000469346">
    <property type="component" value="Unassembled WGS sequence"/>
</dbReference>
<dbReference type="PANTHER" id="PTHR35869:SF1">
    <property type="entry name" value="OUTER-MEMBRANE LIPOPROTEIN CARRIER PROTEIN"/>
    <property type="match status" value="1"/>
</dbReference>
<dbReference type="CDD" id="cd16325">
    <property type="entry name" value="LolA"/>
    <property type="match status" value="1"/>
</dbReference>
<dbReference type="PANTHER" id="PTHR35869">
    <property type="entry name" value="OUTER-MEMBRANE LIPOPROTEIN CARRIER PROTEIN"/>
    <property type="match status" value="1"/>
</dbReference>
<protein>
    <submittedName>
        <fullName evidence="2">Outer membrane lipoprotein carrier protein LolA</fullName>
    </submittedName>
</protein>
<dbReference type="SUPFAM" id="SSF89392">
    <property type="entry name" value="Prokaryotic lipoproteins and lipoprotein localization factors"/>
    <property type="match status" value="1"/>
</dbReference>
<feature type="chain" id="PRO_5026987121" evidence="1">
    <location>
        <begin position="29"/>
        <end position="227"/>
    </location>
</feature>
<comment type="caution">
    <text evidence="2">The sequence shown here is derived from an EMBL/GenBank/DDBJ whole genome shotgun (WGS) entry which is preliminary data.</text>
</comment>
<proteinExistence type="predicted"/>
<dbReference type="InterPro" id="IPR004564">
    <property type="entry name" value="OM_lipoprot_carrier_LolA-like"/>
</dbReference>
<gene>
    <name evidence="2" type="ORF">G3N55_05815</name>
</gene>
<accession>A0A6N9TMS5</accession>
<dbReference type="Pfam" id="PF03548">
    <property type="entry name" value="LolA"/>
    <property type="match status" value="1"/>
</dbReference>
<feature type="signal peptide" evidence="1">
    <location>
        <begin position="1"/>
        <end position="28"/>
    </location>
</feature>